<evidence type="ECO:0000256" key="1">
    <source>
        <dbReference type="ARBA" id="ARBA00022670"/>
    </source>
</evidence>
<dbReference type="OrthoDB" id="9766487at2"/>
<evidence type="ECO:0000259" key="8">
    <source>
        <dbReference type="Pfam" id="PF08439"/>
    </source>
</evidence>
<dbReference type="InterPro" id="IPR042088">
    <property type="entry name" value="OligoPept_F_C"/>
</dbReference>
<dbReference type="SUPFAM" id="SSF55486">
    <property type="entry name" value="Metalloproteases ('zincins'), catalytic domain"/>
    <property type="match status" value="1"/>
</dbReference>
<evidence type="ECO:0000256" key="3">
    <source>
        <dbReference type="ARBA" id="ARBA00022801"/>
    </source>
</evidence>
<organism evidence="9 10">
    <name type="scientific">Bacillus mesophilum</name>
    <dbReference type="NCBI Taxonomy" id="1071718"/>
    <lineage>
        <taxon>Bacteria</taxon>
        <taxon>Bacillati</taxon>
        <taxon>Bacillota</taxon>
        <taxon>Bacilli</taxon>
        <taxon>Bacillales</taxon>
        <taxon>Bacillaceae</taxon>
        <taxon>Bacillus</taxon>
    </lineage>
</organism>
<evidence type="ECO:0000256" key="5">
    <source>
        <dbReference type="ARBA" id="ARBA00023049"/>
    </source>
</evidence>
<evidence type="ECO:0000256" key="4">
    <source>
        <dbReference type="ARBA" id="ARBA00022833"/>
    </source>
</evidence>
<evidence type="ECO:0000256" key="6">
    <source>
        <dbReference type="RuleBase" id="RU368091"/>
    </source>
</evidence>
<gene>
    <name evidence="9" type="primary">pepF</name>
    <name evidence="9" type="ORF">F7732_04805</name>
</gene>
<dbReference type="Pfam" id="PF08439">
    <property type="entry name" value="Peptidase_M3_N"/>
    <property type="match status" value="1"/>
</dbReference>
<keyword evidence="1 6" id="KW-0645">Protease</keyword>
<proteinExistence type="inferred from homology"/>
<dbReference type="InterPro" id="IPR001567">
    <property type="entry name" value="Pept_M3A_M3B_dom"/>
</dbReference>
<dbReference type="Gene3D" id="1.20.140.70">
    <property type="entry name" value="Oligopeptidase f, N-terminal domain"/>
    <property type="match status" value="1"/>
</dbReference>
<evidence type="ECO:0000313" key="10">
    <source>
        <dbReference type="Proteomes" id="UP000441354"/>
    </source>
</evidence>
<dbReference type="CDD" id="cd09609">
    <property type="entry name" value="M3B_PepF"/>
    <property type="match status" value="1"/>
</dbReference>
<accession>A0A7V7RQV5</accession>
<dbReference type="InterPro" id="IPR013647">
    <property type="entry name" value="OligopepF_N_dom"/>
</dbReference>
<dbReference type="GO" id="GO:0006508">
    <property type="term" value="P:proteolysis"/>
    <property type="evidence" value="ECO:0007669"/>
    <property type="project" value="UniProtKB-KW"/>
</dbReference>
<comment type="similarity">
    <text evidence="6">Belongs to the peptidase M3B family.</text>
</comment>
<keyword evidence="10" id="KW-1185">Reference proteome</keyword>
<reference evidence="9 10" key="1">
    <citation type="journal article" date="2014" name="Arch. Microbiol.">
        <title>Bacillus mesophilum sp. nov., strain IITR-54T, a novel 4-chlorobiphenyl dechlorinating bacterium.</title>
        <authorList>
            <person name="Manickam N."/>
            <person name="Singh N.K."/>
            <person name="Bajaj A."/>
            <person name="Kumar R.M."/>
            <person name="Kaur G."/>
            <person name="Kaur N."/>
            <person name="Bala M."/>
            <person name="Kumar A."/>
            <person name="Mayilraj S."/>
        </authorList>
    </citation>
    <scope>NUCLEOTIDE SEQUENCE [LARGE SCALE GENOMIC DNA]</scope>
    <source>
        <strain evidence="9 10">IITR-54</strain>
    </source>
</reference>
<dbReference type="NCBIfam" id="TIGR00181">
    <property type="entry name" value="pepF"/>
    <property type="match status" value="1"/>
</dbReference>
<dbReference type="EC" id="3.4.24.-" evidence="6"/>
<evidence type="ECO:0000313" key="9">
    <source>
        <dbReference type="EMBL" id="KAB2335884.1"/>
    </source>
</evidence>
<dbReference type="InterPro" id="IPR034009">
    <property type="entry name" value="M3B_PepF_4"/>
</dbReference>
<dbReference type="GO" id="GO:0006518">
    <property type="term" value="P:peptide metabolic process"/>
    <property type="evidence" value="ECO:0007669"/>
    <property type="project" value="TreeGrafter"/>
</dbReference>
<sequence length="604" mass="67889">MEQTISKRLHRSEVPEKLTWDLTALFPSDESWHQAVSAIENTLPEVTSYKGKLHESSETLLECLLAYENLMISFIQASTYASLKQSGDGTNSENQANSSVIASLQAKVSANLSFIESEILQYPEGKVEELVKNDLRFSPFARFLTDLLQSKKHRLSPETEEALASLGEVHGAPYRIYNSAKLADMPFDNFTDGDGNVLPNSFALYEDKYEFSPKADVRRNAFKAFSSTLHHYKNTFAAAYSAEVKKQVALSTLRGYESVTQMLLDSQDVTEEMYHNQLDIIQTELAPHMRKFASLKKRILGLEEMHFADLKAPLDPDFNPNTSYEEACETIIDSLQVMGSEYSEIMKKGLTERWVDLSDNIGKSTGAFCSSPYGAHPYILMTWTDTMRGAFVLAHELGHAGHFYLANKEQRVMSTRPSTYFVEAPSTLNELLLAQHLMSNTTDVKMKRWVILQLLGTYYHNFVTHLLEGAFQRKVYDLAEKGIPLTAAKLCAEKKAVLTSFWGDDVVIDDDAALTWMRQPHYYMGLYPYTYSAGLTASTAMAIKIREDGSEAVESWLNVLKAGGTKKPLDLLQMAGIDMSQPEPIKSAVQYVGTLIKELEESFQ</sequence>
<keyword evidence="3 6" id="KW-0378">Hydrolase</keyword>
<dbReference type="Pfam" id="PF01432">
    <property type="entry name" value="Peptidase_M3"/>
    <property type="match status" value="1"/>
</dbReference>
<dbReference type="InterPro" id="IPR004438">
    <property type="entry name" value="Peptidase_M3B"/>
</dbReference>
<feature type="domain" description="Peptidase M3A/M3B catalytic" evidence="7">
    <location>
        <begin position="212"/>
        <end position="589"/>
    </location>
</feature>
<comment type="function">
    <text evidence="6">Has oligopeptidase activity and degrades a variety of small bioactive peptides.</text>
</comment>
<dbReference type="Gene3D" id="1.10.1370.20">
    <property type="entry name" value="Oligoendopeptidase f, C-terminal domain"/>
    <property type="match status" value="1"/>
</dbReference>
<dbReference type="PANTHER" id="PTHR11804:SF45">
    <property type="entry name" value="SIMILAR TO OLIGOENDOPEPTIDASE"/>
    <property type="match status" value="1"/>
</dbReference>
<dbReference type="AlphaFoldDB" id="A0A7V7RQV5"/>
<dbReference type="InterPro" id="IPR045090">
    <property type="entry name" value="Pept_M3A_M3B"/>
</dbReference>
<feature type="domain" description="Oligopeptidase F N-terminal" evidence="8">
    <location>
        <begin position="118"/>
        <end position="187"/>
    </location>
</feature>
<comment type="cofactor">
    <cofactor evidence="6">
        <name>Zn(2+)</name>
        <dbReference type="ChEBI" id="CHEBI:29105"/>
    </cofactor>
    <text evidence="6">Binds 1 zinc ion.</text>
</comment>
<name>A0A7V7RQV5_9BACI</name>
<keyword evidence="5 6" id="KW-0482">Metalloprotease</keyword>
<comment type="caution">
    <text evidence="9">The sequence shown here is derived from an EMBL/GenBank/DDBJ whole genome shotgun (WGS) entry which is preliminary data.</text>
</comment>
<dbReference type="PANTHER" id="PTHR11804">
    <property type="entry name" value="PROTEASE M3 THIMET OLIGOPEPTIDASE-RELATED"/>
    <property type="match status" value="1"/>
</dbReference>
<dbReference type="GO" id="GO:0004222">
    <property type="term" value="F:metalloendopeptidase activity"/>
    <property type="evidence" value="ECO:0007669"/>
    <property type="project" value="UniProtKB-UniRule"/>
</dbReference>
<keyword evidence="4 6" id="KW-0862">Zinc</keyword>
<dbReference type="GO" id="GO:0046872">
    <property type="term" value="F:metal ion binding"/>
    <property type="evidence" value="ECO:0007669"/>
    <property type="project" value="UniProtKB-UniRule"/>
</dbReference>
<evidence type="ECO:0000256" key="2">
    <source>
        <dbReference type="ARBA" id="ARBA00022723"/>
    </source>
</evidence>
<evidence type="ECO:0000259" key="7">
    <source>
        <dbReference type="Pfam" id="PF01432"/>
    </source>
</evidence>
<dbReference type="Proteomes" id="UP000441354">
    <property type="component" value="Unassembled WGS sequence"/>
</dbReference>
<dbReference type="RefSeq" id="WP_151572528.1">
    <property type="nucleotide sequence ID" value="NZ_WBOT01000001.1"/>
</dbReference>
<protein>
    <recommendedName>
        <fullName evidence="6">Oligopeptidase F</fullName>
        <ecNumber evidence="6">3.4.24.-</ecNumber>
    </recommendedName>
</protein>
<keyword evidence="2 6" id="KW-0479">Metal-binding</keyword>
<dbReference type="EMBL" id="WBOT01000001">
    <property type="protein sequence ID" value="KAB2335884.1"/>
    <property type="molecule type" value="Genomic_DNA"/>
</dbReference>